<dbReference type="EMBL" id="JADCKL010000009">
    <property type="protein sequence ID" value="MBE5063689.1"/>
    <property type="molecule type" value="Genomic_DNA"/>
</dbReference>
<name>A0ABR9RL36_9FIRM</name>
<dbReference type="InterPro" id="IPR052021">
    <property type="entry name" value="Type-I_RS_S_subunit"/>
</dbReference>
<dbReference type="RefSeq" id="WP_226395164.1">
    <property type="nucleotide sequence ID" value="NZ_JADCKL010000009.1"/>
</dbReference>
<comment type="similarity">
    <text evidence="1">Belongs to the type-I restriction system S methylase family.</text>
</comment>
<dbReference type="InterPro" id="IPR044946">
    <property type="entry name" value="Restrct_endonuc_typeI_TRD_sf"/>
</dbReference>
<evidence type="ECO:0000259" key="4">
    <source>
        <dbReference type="Pfam" id="PF01420"/>
    </source>
</evidence>
<dbReference type="Gene3D" id="3.90.220.20">
    <property type="entry name" value="DNA methylase specificity domains"/>
    <property type="match status" value="2"/>
</dbReference>
<comment type="caution">
    <text evidence="5">The sequence shown here is derived from an EMBL/GenBank/DDBJ whole genome shotgun (WGS) entry which is preliminary data.</text>
</comment>
<evidence type="ECO:0000256" key="1">
    <source>
        <dbReference type="ARBA" id="ARBA00010923"/>
    </source>
</evidence>
<protein>
    <submittedName>
        <fullName evidence="5">Restriction endonuclease subunit S</fullName>
    </submittedName>
</protein>
<keyword evidence="3" id="KW-0238">DNA-binding</keyword>
<organism evidence="5 6">
    <name type="scientific">Claveliimonas monacensis</name>
    <dbReference type="NCBI Taxonomy" id="2779351"/>
    <lineage>
        <taxon>Bacteria</taxon>
        <taxon>Bacillati</taxon>
        <taxon>Bacillota</taxon>
        <taxon>Clostridia</taxon>
        <taxon>Lachnospirales</taxon>
        <taxon>Lachnospiraceae</taxon>
        <taxon>Claveliimonas</taxon>
    </lineage>
</organism>
<dbReference type="PANTHER" id="PTHR30408">
    <property type="entry name" value="TYPE-1 RESTRICTION ENZYME ECOKI SPECIFICITY PROTEIN"/>
    <property type="match status" value="1"/>
</dbReference>
<feature type="domain" description="Type I restriction modification DNA specificity" evidence="4">
    <location>
        <begin position="13"/>
        <end position="184"/>
    </location>
</feature>
<keyword evidence="5" id="KW-0540">Nuclease</keyword>
<keyword evidence="5" id="KW-0255">Endonuclease</keyword>
<keyword evidence="6" id="KW-1185">Reference proteome</keyword>
<dbReference type="GO" id="GO:0004519">
    <property type="term" value="F:endonuclease activity"/>
    <property type="evidence" value="ECO:0007669"/>
    <property type="project" value="UniProtKB-KW"/>
</dbReference>
<sequence length="405" mass="46873">MGKPEIRFKGFTDDWEQRKLGEVIEDYVEKTTVENQYPVLTSSQQMGIVLQDDYFSGDRVSQSGNIGYFVIPRGYFAYRSRSDNDVFVFNRNDCIDKGSISYFYPVFKPSGVDSDFLLRRLNYGLETQLKIASEGTGQHVLSLKKFKNMTALFPSINEQRKIGEYFTRLDHLITLHQRKCDEVKTLKKYMLQKMFPQNGINVPEIRFSGFTDVWEQRKLGEMGSTFTGLSGKTKEDFGHGDAKFITYMNVFSNPIADLQMTETVEIDSKQNCVKAGDVFFTTSSETPEEVGMSCVMPENADNTYLNSFCFGYRPTEKFDLNYLAYVLRSESFRKEMTFLAQGISRYNISKNKVMEVEIPVPSLEEQSKVGRYFSNLDNLITLHQRKCNELRKMKKFMLQNMFPKD</sequence>
<keyword evidence="5" id="KW-0378">Hydrolase</keyword>
<evidence type="ECO:0000256" key="3">
    <source>
        <dbReference type="ARBA" id="ARBA00023125"/>
    </source>
</evidence>
<evidence type="ECO:0000256" key="2">
    <source>
        <dbReference type="ARBA" id="ARBA00022747"/>
    </source>
</evidence>
<keyword evidence="2" id="KW-0680">Restriction system</keyword>
<proteinExistence type="inferred from homology"/>
<dbReference type="InterPro" id="IPR000055">
    <property type="entry name" value="Restrct_endonuc_typeI_TRD"/>
</dbReference>
<accession>A0ABR9RL36</accession>
<dbReference type="Proteomes" id="UP000758652">
    <property type="component" value="Unassembled WGS sequence"/>
</dbReference>
<dbReference type="PANTHER" id="PTHR30408:SF12">
    <property type="entry name" value="TYPE I RESTRICTION ENZYME MJAVIII SPECIFICITY SUBUNIT"/>
    <property type="match status" value="1"/>
</dbReference>
<dbReference type="Gene3D" id="1.10.287.1120">
    <property type="entry name" value="Bipartite methylase S protein"/>
    <property type="match status" value="1"/>
</dbReference>
<gene>
    <name evidence="5" type="ORF">INF30_10490</name>
</gene>
<reference evidence="5 6" key="1">
    <citation type="submission" date="2020-10" db="EMBL/GenBank/DDBJ databases">
        <title>ChiBAC.</title>
        <authorList>
            <person name="Zenner C."/>
            <person name="Hitch T.C.A."/>
            <person name="Clavel T."/>
        </authorList>
    </citation>
    <scope>NUCLEOTIDE SEQUENCE [LARGE SCALE GENOMIC DNA]</scope>
    <source>
        <strain evidence="5 6">DSM 108991</strain>
    </source>
</reference>
<dbReference type="Pfam" id="PF01420">
    <property type="entry name" value="Methylase_S"/>
    <property type="match status" value="2"/>
</dbReference>
<evidence type="ECO:0000313" key="5">
    <source>
        <dbReference type="EMBL" id="MBE5063689.1"/>
    </source>
</evidence>
<dbReference type="SUPFAM" id="SSF116734">
    <property type="entry name" value="DNA methylase specificity domain"/>
    <property type="match status" value="2"/>
</dbReference>
<evidence type="ECO:0000313" key="6">
    <source>
        <dbReference type="Proteomes" id="UP000758652"/>
    </source>
</evidence>
<feature type="domain" description="Type I restriction modification DNA specificity" evidence="4">
    <location>
        <begin position="214"/>
        <end position="390"/>
    </location>
</feature>